<dbReference type="AlphaFoldDB" id="A0AA37W6C7"/>
<sequence length="184" mass="20967">MTFLLTGMLVFYSIHLVPHLRSVRGQLTNQLGFKTYHTAFILWSAVGLSLMVYGKSTVEYVHLWNGFMSLRHLTYFMVLAFFILLMAVFIPCNLRRWVHHPMLLGFLMWSVGHLLVNGDLGSTLFFGGFAVYSLFSLVSEFVRGKRCQLPKQLVWKDGLVITSGALIYVLVAKSHGMLFDVPLM</sequence>
<evidence type="ECO:0000256" key="2">
    <source>
        <dbReference type="ARBA" id="ARBA00022692"/>
    </source>
</evidence>
<evidence type="ECO:0000313" key="7">
    <source>
        <dbReference type="EMBL" id="GLQ30208.1"/>
    </source>
</evidence>
<comment type="subcellular location">
    <subcellularLocation>
        <location evidence="1">Membrane</location>
        <topology evidence="1">Multi-pass membrane protein</topology>
    </subcellularLocation>
</comment>
<evidence type="ECO:0000256" key="1">
    <source>
        <dbReference type="ARBA" id="ARBA00004141"/>
    </source>
</evidence>
<feature type="transmembrane region" description="Helical" evidence="5">
    <location>
        <begin position="97"/>
        <end position="116"/>
    </location>
</feature>
<feature type="domain" description="NnrU" evidence="6">
    <location>
        <begin position="4"/>
        <end position="182"/>
    </location>
</feature>
<organism evidence="7 8">
    <name type="scientific">Litoribrevibacter albus</name>
    <dbReference type="NCBI Taxonomy" id="1473156"/>
    <lineage>
        <taxon>Bacteria</taxon>
        <taxon>Pseudomonadati</taxon>
        <taxon>Pseudomonadota</taxon>
        <taxon>Gammaproteobacteria</taxon>
        <taxon>Oceanospirillales</taxon>
        <taxon>Oceanospirillaceae</taxon>
        <taxon>Litoribrevibacter</taxon>
    </lineage>
</organism>
<feature type="transmembrane region" description="Helical" evidence="5">
    <location>
        <begin position="73"/>
        <end position="90"/>
    </location>
</feature>
<evidence type="ECO:0000259" key="6">
    <source>
        <dbReference type="Pfam" id="PF07298"/>
    </source>
</evidence>
<dbReference type="RefSeq" id="WP_284378798.1">
    <property type="nucleotide sequence ID" value="NZ_BSNM01000003.1"/>
</dbReference>
<name>A0AA37W6C7_9GAMM</name>
<keyword evidence="2 5" id="KW-0812">Transmembrane</keyword>
<keyword evidence="8" id="KW-1185">Reference proteome</keyword>
<evidence type="ECO:0000256" key="4">
    <source>
        <dbReference type="ARBA" id="ARBA00023136"/>
    </source>
</evidence>
<gene>
    <name evidence="7" type="ORF">GCM10007876_06860</name>
</gene>
<feature type="transmembrane region" description="Helical" evidence="5">
    <location>
        <begin position="154"/>
        <end position="171"/>
    </location>
</feature>
<dbReference type="Proteomes" id="UP001161389">
    <property type="component" value="Unassembled WGS sequence"/>
</dbReference>
<keyword evidence="4 5" id="KW-0472">Membrane</keyword>
<reference evidence="7" key="1">
    <citation type="journal article" date="2014" name="Int. J. Syst. Evol. Microbiol.">
        <title>Complete genome sequence of Corynebacterium casei LMG S-19264T (=DSM 44701T), isolated from a smear-ripened cheese.</title>
        <authorList>
            <consortium name="US DOE Joint Genome Institute (JGI-PGF)"/>
            <person name="Walter F."/>
            <person name="Albersmeier A."/>
            <person name="Kalinowski J."/>
            <person name="Ruckert C."/>
        </authorList>
    </citation>
    <scope>NUCLEOTIDE SEQUENCE</scope>
    <source>
        <strain evidence="7">NBRC 110071</strain>
    </source>
</reference>
<feature type="transmembrane region" description="Helical" evidence="5">
    <location>
        <begin position="35"/>
        <end position="53"/>
    </location>
</feature>
<proteinExistence type="predicted"/>
<keyword evidence="3 5" id="KW-1133">Transmembrane helix</keyword>
<accession>A0AA37W6C7</accession>
<dbReference type="GO" id="GO:0016020">
    <property type="term" value="C:membrane"/>
    <property type="evidence" value="ECO:0007669"/>
    <property type="project" value="UniProtKB-SubCell"/>
</dbReference>
<comment type="caution">
    <text evidence="7">The sequence shown here is derived from an EMBL/GenBank/DDBJ whole genome shotgun (WGS) entry which is preliminary data.</text>
</comment>
<evidence type="ECO:0000313" key="8">
    <source>
        <dbReference type="Proteomes" id="UP001161389"/>
    </source>
</evidence>
<evidence type="ECO:0000256" key="5">
    <source>
        <dbReference type="SAM" id="Phobius"/>
    </source>
</evidence>
<feature type="transmembrane region" description="Helical" evidence="5">
    <location>
        <begin position="6"/>
        <end position="23"/>
    </location>
</feature>
<dbReference type="Pfam" id="PF07298">
    <property type="entry name" value="NnrU"/>
    <property type="match status" value="1"/>
</dbReference>
<protein>
    <recommendedName>
        <fullName evidence="6">NnrU domain-containing protein</fullName>
    </recommendedName>
</protein>
<reference evidence="7" key="2">
    <citation type="submission" date="2023-01" db="EMBL/GenBank/DDBJ databases">
        <title>Draft genome sequence of Litoribrevibacter albus strain NBRC 110071.</title>
        <authorList>
            <person name="Sun Q."/>
            <person name="Mori K."/>
        </authorList>
    </citation>
    <scope>NUCLEOTIDE SEQUENCE</scope>
    <source>
        <strain evidence="7">NBRC 110071</strain>
    </source>
</reference>
<dbReference type="InterPro" id="IPR009915">
    <property type="entry name" value="NnrU_dom"/>
</dbReference>
<feature type="transmembrane region" description="Helical" evidence="5">
    <location>
        <begin position="122"/>
        <end position="142"/>
    </location>
</feature>
<dbReference type="EMBL" id="BSNM01000003">
    <property type="protein sequence ID" value="GLQ30208.1"/>
    <property type="molecule type" value="Genomic_DNA"/>
</dbReference>
<evidence type="ECO:0000256" key="3">
    <source>
        <dbReference type="ARBA" id="ARBA00022989"/>
    </source>
</evidence>